<organism evidence="1 2">
    <name type="scientific">Sphingobium yanoikuyae</name>
    <name type="common">Sphingomonas yanoikuyae</name>
    <dbReference type="NCBI Taxonomy" id="13690"/>
    <lineage>
        <taxon>Bacteria</taxon>
        <taxon>Pseudomonadati</taxon>
        <taxon>Pseudomonadota</taxon>
        <taxon>Alphaproteobacteria</taxon>
        <taxon>Sphingomonadales</taxon>
        <taxon>Sphingomonadaceae</taxon>
        <taxon>Sphingobium</taxon>
    </lineage>
</organism>
<comment type="caution">
    <text evidence="1">The sequence shown here is derived from an EMBL/GenBank/DDBJ whole genome shotgun (WGS) entry which is preliminary data.</text>
</comment>
<gene>
    <name evidence="1" type="ORF">AX777_18215</name>
</gene>
<name>A0A177J7N1_SPHYA</name>
<proteinExistence type="predicted"/>
<dbReference type="Proteomes" id="UP000077262">
    <property type="component" value="Unassembled WGS sequence"/>
</dbReference>
<evidence type="ECO:0000313" key="2">
    <source>
        <dbReference type="Proteomes" id="UP000077262"/>
    </source>
</evidence>
<accession>A0A177J7N1</accession>
<protein>
    <recommendedName>
        <fullName evidence="3">Nucleotidyltransferase family protein</fullName>
    </recommendedName>
</protein>
<dbReference type="EMBL" id="LSTR01000090">
    <property type="protein sequence ID" value="OAH36974.1"/>
    <property type="molecule type" value="Genomic_DNA"/>
</dbReference>
<reference evidence="1 2" key="1">
    <citation type="submission" date="2016-02" db="EMBL/GenBank/DDBJ databases">
        <authorList>
            <person name="Wen L."/>
            <person name="He K."/>
            <person name="Yang H."/>
        </authorList>
    </citation>
    <scope>NUCLEOTIDE SEQUENCE [LARGE SCALE GENOMIC DNA]</scope>
    <source>
        <strain evidence="1 2">CD09_2</strain>
    </source>
</reference>
<sequence>MSRPLLIGSYAAQLRGILPAWRRGMTRDIDLVATPETAKRLAALWGARYHEHAPGRCYLSGRIDIDLRGELIDPVLPWCEAVDARINGVVIPLLLPLPALIVAIRRATLDSVPAARAKALADLADFERAGIAVGAALLMRAGAFRKPICDGGNSPPSTLQSTPKEKMNA</sequence>
<dbReference type="OrthoDB" id="9996449at2"/>
<evidence type="ECO:0008006" key="3">
    <source>
        <dbReference type="Google" id="ProtNLM"/>
    </source>
</evidence>
<evidence type="ECO:0000313" key="1">
    <source>
        <dbReference type="EMBL" id="OAH36974.1"/>
    </source>
</evidence>
<dbReference type="RefSeq" id="WP_063977080.1">
    <property type="nucleotide sequence ID" value="NZ_LSTR01000090.1"/>
</dbReference>
<dbReference type="AlphaFoldDB" id="A0A177J7N1"/>